<dbReference type="PANTHER" id="PTHR43481">
    <property type="entry name" value="FRUCTOSE-1-PHOSPHATE PHOSPHATASE"/>
    <property type="match status" value="1"/>
</dbReference>
<dbReference type="InterPro" id="IPR006439">
    <property type="entry name" value="HAD-SF_hydro_IA"/>
</dbReference>
<evidence type="ECO:0000313" key="2">
    <source>
        <dbReference type="EMBL" id="SFS41682.1"/>
    </source>
</evidence>
<dbReference type="NCBIfam" id="TIGR02009">
    <property type="entry name" value="PGMB-YQAB-SF"/>
    <property type="match status" value="1"/>
</dbReference>
<comment type="similarity">
    <text evidence="1">Belongs to the HAD-like hydrolase superfamily. CbbY/CbbZ/Gph/YieH family.</text>
</comment>
<dbReference type="OrthoDB" id="9797743at2"/>
<dbReference type="SFLD" id="SFLDS00003">
    <property type="entry name" value="Haloacid_Dehalogenase"/>
    <property type="match status" value="1"/>
</dbReference>
<keyword evidence="2" id="KW-0378">Hydrolase</keyword>
<dbReference type="SFLD" id="SFLDG01129">
    <property type="entry name" value="C1.5:_HAD__Beta-PGM__Phosphata"/>
    <property type="match status" value="1"/>
</dbReference>
<organism evidence="2 3">
    <name type="scientific">Lutibacter maritimus</name>
    <dbReference type="NCBI Taxonomy" id="593133"/>
    <lineage>
        <taxon>Bacteria</taxon>
        <taxon>Pseudomonadati</taxon>
        <taxon>Bacteroidota</taxon>
        <taxon>Flavobacteriia</taxon>
        <taxon>Flavobacteriales</taxon>
        <taxon>Flavobacteriaceae</taxon>
        <taxon>Lutibacter</taxon>
    </lineage>
</organism>
<gene>
    <name evidence="2" type="ORF">SAMN04488006_1215</name>
</gene>
<reference evidence="3" key="1">
    <citation type="submission" date="2016-10" db="EMBL/GenBank/DDBJ databases">
        <authorList>
            <person name="Varghese N."/>
            <person name="Submissions S."/>
        </authorList>
    </citation>
    <scope>NUCLEOTIDE SEQUENCE [LARGE SCALE GENOMIC DNA]</scope>
    <source>
        <strain evidence="3">DSM 24450</strain>
    </source>
</reference>
<dbReference type="Gene3D" id="3.40.50.1000">
    <property type="entry name" value="HAD superfamily/HAD-like"/>
    <property type="match status" value="1"/>
</dbReference>
<name>A0A1I6PNA6_9FLAO</name>
<dbReference type="InterPro" id="IPR036412">
    <property type="entry name" value="HAD-like_sf"/>
</dbReference>
<dbReference type="InterPro" id="IPR010976">
    <property type="entry name" value="B-phosphoglucomutase_hydrolase"/>
</dbReference>
<dbReference type="CDD" id="cd07505">
    <property type="entry name" value="HAD_BPGM-like"/>
    <property type="match status" value="1"/>
</dbReference>
<dbReference type="GO" id="GO:0050308">
    <property type="term" value="F:sugar-phosphatase activity"/>
    <property type="evidence" value="ECO:0007669"/>
    <property type="project" value="TreeGrafter"/>
</dbReference>
<dbReference type="InterPro" id="IPR023214">
    <property type="entry name" value="HAD_sf"/>
</dbReference>
<dbReference type="Proteomes" id="UP000199312">
    <property type="component" value="Unassembled WGS sequence"/>
</dbReference>
<dbReference type="PANTHER" id="PTHR43481:SF4">
    <property type="entry name" value="GLYCEROL-1-PHOSPHATE PHOSPHOHYDROLASE 1-RELATED"/>
    <property type="match status" value="1"/>
</dbReference>
<accession>A0A1I6PNA6</accession>
<evidence type="ECO:0000313" key="3">
    <source>
        <dbReference type="Proteomes" id="UP000199312"/>
    </source>
</evidence>
<dbReference type="Gene3D" id="1.10.150.240">
    <property type="entry name" value="Putative phosphatase, domain 2"/>
    <property type="match status" value="1"/>
</dbReference>
<dbReference type="EMBL" id="FOZP01000002">
    <property type="protein sequence ID" value="SFS41682.1"/>
    <property type="molecule type" value="Genomic_DNA"/>
</dbReference>
<dbReference type="NCBIfam" id="TIGR01509">
    <property type="entry name" value="HAD-SF-IA-v3"/>
    <property type="match status" value="1"/>
</dbReference>
<dbReference type="InterPro" id="IPR023198">
    <property type="entry name" value="PGP-like_dom2"/>
</dbReference>
<dbReference type="RefSeq" id="WP_090223717.1">
    <property type="nucleotide sequence ID" value="NZ_FOZP01000002.1"/>
</dbReference>
<keyword evidence="3" id="KW-1185">Reference proteome</keyword>
<dbReference type="SUPFAM" id="SSF56784">
    <property type="entry name" value="HAD-like"/>
    <property type="match status" value="1"/>
</dbReference>
<dbReference type="Pfam" id="PF13419">
    <property type="entry name" value="HAD_2"/>
    <property type="match status" value="1"/>
</dbReference>
<dbReference type="STRING" id="593133.SAMN04488006_1215"/>
<dbReference type="InterPro" id="IPR041492">
    <property type="entry name" value="HAD_2"/>
</dbReference>
<dbReference type="AlphaFoldDB" id="A0A1I6PNA6"/>
<dbReference type="InterPro" id="IPR051806">
    <property type="entry name" value="HAD-like_SPP"/>
</dbReference>
<proteinExistence type="inferred from homology"/>
<protein>
    <submittedName>
        <fullName evidence="2">Haloacid dehalogenase superfamily, subfamily IA, variant 3 with third motif having DD or ED/beta-phosphoglucomutase family hydrolase</fullName>
    </submittedName>
</protein>
<sequence length="198" mass="22055">MITIPENAKGLIFDLDGTIANTMQHHFESWRKAILPYGIDFNADLFMQLTGKPRWATVEKLNELFGTKMDPIAVGNVKASHFKTLVDSTEEIAVVADVVRKYHSVLPMSIGTGSTRNGAKKTLEIIKMQHFFDFVITADDITNPKPHPETFLKCAALMKVNPKDCVVFEDGILGMQAAKDAGMMVVDVNDYFETVFVL</sequence>
<evidence type="ECO:0000256" key="1">
    <source>
        <dbReference type="ARBA" id="ARBA00006171"/>
    </source>
</evidence>